<dbReference type="NCBIfam" id="TIGR01896">
    <property type="entry name" value="cas_AF1879"/>
    <property type="match status" value="1"/>
</dbReference>
<organism evidence="1">
    <name type="scientific">Archaeoglobus fulgidus</name>
    <dbReference type="NCBI Taxonomy" id="2234"/>
    <lineage>
        <taxon>Archaea</taxon>
        <taxon>Methanobacteriati</taxon>
        <taxon>Methanobacteriota</taxon>
        <taxon>Archaeoglobi</taxon>
        <taxon>Archaeoglobales</taxon>
        <taxon>Archaeoglobaceae</taxon>
        <taxon>Archaeoglobus</taxon>
    </lineage>
</organism>
<dbReference type="Pfam" id="PF06023">
    <property type="entry name" value="Csa1"/>
    <property type="match status" value="1"/>
</dbReference>
<evidence type="ECO:0000313" key="1">
    <source>
        <dbReference type="EMBL" id="HFW33250.1"/>
    </source>
</evidence>
<proteinExistence type="predicted"/>
<dbReference type="EMBL" id="DTLB01000053">
    <property type="protein sequence ID" value="HFW33250.1"/>
    <property type="molecule type" value="Genomic_DNA"/>
</dbReference>
<name>A0A7C3MHP9_ARCFL</name>
<dbReference type="InterPro" id="IPR011604">
    <property type="entry name" value="PDDEXK-like_dom_sf"/>
</dbReference>
<accession>A0A7C3MHP9</accession>
<dbReference type="InterPro" id="IPR009260">
    <property type="entry name" value="CRISPR-ass_Csa1"/>
</dbReference>
<sequence length="296" mass="33790">MFMFAEVERKLRMMRKVFESMEISEDLRGYSWDKPPVEPINDVRLSISDINGFCPTRRDAFVKYVLREKPRMNQHMVRGLAYHKVIRDTLVALKKAVYSGTTSGEELVELFFSSNEIPEKISKNLGVDLKECLKLYRFLVLQISARVDEVLSKYPDSDDENIVGLALPPFVEKRVDGSLVGLSKHLSVDVFTPHAVLDFKSGYSKEEHMLGLAGYALAIEADEEIDVNYGFLIYIRVDKNVHFRHVGFVVGDELRREFIEVRDEIAELVDSGIDPGKPNQCPKFCSYYGVCNEGCD</sequence>
<protein>
    <submittedName>
        <fullName evidence="1">Type I-A CRISPR-associated protein Cas4/Csa1</fullName>
    </submittedName>
</protein>
<comment type="caution">
    <text evidence="1">The sequence shown here is derived from an EMBL/GenBank/DDBJ whole genome shotgun (WGS) entry which is preliminary data.</text>
</comment>
<dbReference type="AlphaFoldDB" id="A0A7C3MHP9"/>
<gene>
    <name evidence="1" type="primary">cas4a</name>
    <name evidence="1" type="ORF">ENW66_09955</name>
</gene>
<reference evidence="1" key="1">
    <citation type="journal article" date="2020" name="mSystems">
        <title>Genome- and Community-Level Interaction Insights into Carbon Utilization and Element Cycling Functions of Hydrothermarchaeota in Hydrothermal Sediment.</title>
        <authorList>
            <person name="Zhou Z."/>
            <person name="Liu Y."/>
            <person name="Xu W."/>
            <person name="Pan J."/>
            <person name="Luo Z.H."/>
            <person name="Li M."/>
        </authorList>
    </citation>
    <scope>NUCLEOTIDE SEQUENCE [LARGE SCALE GENOMIC DNA]</scope>
    <source>
        <strain evidence="1">SpSt-87</strain>
    </source>
</reference>
<dbReference type="Gene3D" id="3.90.320.10">
    <property type="match status" value="1"/>
</dbReference>